<gene>
    <name evidence="3" type="ORF">FB458_1672</name>
</gene>
<dbReference type="InterPro" id="IPR029044">
    <property type="entry name" value="Nucleotide-diphossugar_trans"/>
</dbReference>
<evidence type="ECO:0000259" key="2">
    <source>
        <dbReference type="Pfam" id="PF12804"/>
    </source>
</evidence>
<keyword evidence="1" id="KW-0808">Transferase</keyword>
<evidence type="ECO:0000256" key="1">
    <source>
        <dbReference type="ARBA" id="ARBA00022679"/>
    </source>
</evidence>
<dbReference type="Proteomes" id="UP000317893">
    <property type="component" value="Unassembled WGS sequence"/>
</dbReference>
<proteinExistence type="predicted"/>
<dbReference type="PANTHER" id="PTHR19136">
    <property type="entry name" value="MOLYBDENUM COFACTOR GUANYLYLTRANSFERASE"/>
    <property type="match status" value="1"/>
</dbReference>
<dbReference type="RefSeq" id="WP_141848082.1">
    <property type="nucleotide sequence ID" value="NZ_BAAAPR010000004.1"/>
</dbReference>
<dbReference type="PANTHER" id="PTHR19136:SF81">
    <property type="entry name" value="MOLYBDENUM COFACTOR GUANYLYLTRANSFERASE"/>
    <property type="match status" value="1"/>
</dbReference>
<dbReference type="Pfam" id="PF12804">
    <property type="entry name" value="NTP_transf_3"/>
    <property type="match status" value="1"/>
</dbReference>
<dbReference type="OrthoDB" id="4408226at2"/>
<dbReference type="Gene3D" id="3.90.550.10">
    <property type="entry name" value="Spore Coat Polysaccharide Biosynthesis Protein SpsA, Chain A"/>
    <property type="match status" value="1"/>
</dbReference>
<feature type="domain" description="MobA-like NTP transferase" evidence="2">
    <location>
        <begin position="8"/>
        <end position="158"/>
    </location>
</feature>
<dbReference type="AlphaFoldDB" id="A0A542DZR4"/>
<reference evidence="3 4" key="1">
    <citation type="submission" date="2019-06" db="EMBL/GenBank/DDBJ databases">
        <title>Sequencing the genomes of 1000 actinobacteria strains.</title>
        <authorList>
            <person name="Klenk H.-P."/>
        </authorList>
    </citation>
    <scope>NUCLEOTIDE SEQUENCE [LARGE SCALE GENOMIC DNA]</scope>
    <source>
        <strain evidence="3 4">DSM 18607</strain>
    </source>
</reference>
<dbReference type="SUPFAM" id="SSF53448">
    <property type="entry name" value="Nucleotide-diphospho-sugar transferases"/>
    <property type="match status" value="1"/>
</dbReference>
<organism evidence="3 4">
    <name type="scientific">Lapillicoccus jejuensis</name>
    <dbReference type="NCBI Taxonomy" id="402171"/>
    <lineage>
        <taxon>Bacteria</taxon>
        <taxon>Bacillati</taxon>
        <taxon>Actinomycetota</taxon>
        <taxon>Actinomycetes</taxon>
        <taxon>Micrococcales</taxon>
        <taxon>Intrasporangiaceae</taxon>
        <taxon>Lapillicoccus</taxon>
    </lineage>
</organism>
<dbReference type="InterPro" id="IPR025877">
    <property type="entry name" value="MobA-like_NTP_Trfase"/>
</dbReference>
<sequence length="190" mass="19197">MTGGAVTALVVAGGASTRYGADKLAEPLGATTVLGHLVNTLPPDWAVVVVGERRPLPRDVTWVRDEPPGGGPLAGIAAGSGAVTTEALVVVGGDMPLAAPGAVALAQALDGAPYDVAAVAAALEHARAHPLLVAWRTAALRAALPADPRDGRVRAVLDAVPYRLLDVGADPVLDVDTPAALDLVRRRLDA</sequence>
<comment type="caution">
    <text evidence="3">The sequence shown here is derived from an EMBL/GenBank/DDBJ whole genome shotgun (WGS) entry which is preliminary data.</text>
</comment>
<name>A0A542DZR4_9MICO</name>
<dbReference type="GO" id="GO:0016779">
    <property type="term" value="F:nucleotidyltransferase activity"/>
    <property type="evidence" value="ECO:0007669"/>
    <property type="project" value="TreeGrafter"/>
</dbReference>
<dbReference type="EMBL" id="VFMN01000001">
    <property type="protein sequence ID" value="TQJ08582.1"/>
    <property type="molecule type" value="Genomic_DNA"/>
</dbReference>
<evidence type="ECO:0000313" key="4">
    <source>
        <dbReference type="Proteomes" id="UP000317893"/>
    </source>
</evidence>
<keyword evidence="4" id="KW-1185">Reference proteome</keyword>
<accession>A0A542DZR4</accession>
<evidence type="ECO:0000313" key="3">
    <source>
        <dbReference type="EMBL" id="TQJ08582.1"/>
    </source>
</evidence>
<protein>
    <submittedName>
        <fullName evidence="3">Molybdopterin-guanine dinucleotide biosynthesis protein A</fullName>
    </submittedName>
</protein>